<dbReference type="Gene3D" id="3.30.60.90">
    <property type="match status" value="1"/>
</dbReference>
<dbReference type="InterPro" id="IPR000433">
    <property type="entry name" value="Znf_ZZ"/>
</dbReference>
<evidence type="ECO:0000256" key="5">
    <source>
        <dbReference type="ARBA" id="ARBA00022837"/>
    </source>
</evidence>
<feature type="region of interest" description="Disordered" evidence="7">
    <location>
        <begin position="37"/>
        <end position="63"/>
    </location>
</feature>
<dbReference type="InterPro" id="IPR045198">
    <property type="entry name" value="CNBL1-10"/>
</dbReference>
<evidence type="ECO:0000256" key="4">
    <source>
        <dbReference type="ARBA" id="ARBA00022833"/>
    </source>
</evidence>
<evidence type="ECO:0008006" key="12">
    <source>
        <dbReference type="Google" id="ProtNLM"/>
    </source>
</evidence>
<name>A0A0L0TB46_ALLM3</name>
<sequence>MNRATLIPILISGAVTAAVTSAAWLLATTPALARDDVTSDRDLTAPRRASSGDGNDKSNDADNAEESGNLLNLLFSIAEDQARKEGYVHRGITCNHCGTSPIRGLRYKCSNCVDFDLCETCEAQEVHQRTHVFLKIRIPIPPLANPRTALLNVFYPGNRSASDTLSWDKIRDLAHQTHFDQLEIEALYEQFKSLATSEHGIPKSVFEQSLGPLGLEKNLITDRIFAFFDADHDGHIAFPELVAGLSVLCKGTLDEKITCAFKGYDVDGDGRISHEELHAMFKAYFHLSMELVRDVVKAMEEEMMDQFNDEENKPVSAAFTAPIPAGAANNPPTTGSNAGGAAGANGENANGRSNGYSKGDDPDAAGGSSSAGAAGGASSSSAPPALRPPTLLLVDDPGFTSGGEESVPPTPSASSSAPNSGFPRRTSSLPAGPNRRASAAVSAAAAAAAAARAMSLEYRAPAHAAASTGGPGPDRLQPIMEQMSQDAIAEMVAKTFHAIDVEGKGYIEFDAFKAYVETDPTLISWFETLGSVF</sequence>
<dbReference type="PROSITE" id="PS01357">
    <property type="entry name" value="ZF_ZZ_1"/>
    <property type="match status" value="1"/>
</dbReference>
<dbReference type="Proteomes" id="UP000054350">
    <property type="component" value="Unassembled WGS sequence"/>
</dbReference>
<feature type="domain" description="ZZ-type" evidence="8">
    <location>
        <begin position="89"/>
        <end position="141"/>
    </location>
</feature>
<dbReference type="GO" id="GO:0019722">
    <property type="term" value="P:calcium-mediated signaling"/>
    <property type="evidence" value="ECO:0007669"/>
    <property type="project" value="InterPro"/>
</dbReference>
<feature type="compositionally biased region" description="Low complexity" evidence="7">
    <location>
        <begin position="344"/>
        <end position="355"/>
    </location>
</feature>
<dbReference type="VEuPathDB" id="FungiDB:AMAG_15944"/>
<evidence type="ECO:0000313" key="11">
    <source>
        <dbReference type="Proteomes" id="UP000054350"/>
    </source>
</evidence>
<feature type="domain" description="EF-hand" evidence="9">
    <location>
        <begin position="216"/>
        <end position="251"/>
    </location>
</feature>
<dbReference type="GO" id="GO:0005509">
    <property type="term" value="F:calcium ion binding"/>
    <property type="evidence" value="ECO:0007669"/>
    <property type="project" value="InterPro"/>
</dbReference>
<dbReference type="AlphaFoldDB" id="A0A0L0TB46"/>
<dbReference type="EMBL" id="GG745376">
    <property type="protein sequence ID" value="KNE72003.1"/>
    <property type="molecule type" value="Genomic_DNA"/>
</dbReference>
<keyword evidence="5" id="KW-0106">Calcium</keyword>
<feature type="compositionally biased region" description="Low complexity" evidence="7">
    <location>
        <begin position="364"/>
        <end position="384"/>
    </location>
</feature>
<protein>
    <recommendedName>
        <fullName evidence="12">Calmodulin</fullName>
    </recommendedName>
</protein>
<dbReference type="InterPro" id="IPR011992">
    <property type="entry name" value="EF-hand-dom_pair"/>
</dbReference>
<dbReference type="Pfam" id="PF13405">
    <property type="entry name" value="EF-hand_6"/>
    <property type="match status" value="1"/>
</dbReference>
<dbReference type="GO" id="GO:0008270">
    <property type="term" value="F:zinc ion binding"/>
    <property type="evidence" value="ECO:0007669"/>
    <property type="project" value="UniProtKB-KW"/>
</dbReference>
<dbReference type="GO" id="GO:0019900">
    <property type="term" value="F:kinase binding"/>
    <property type="evidence" value="ECO:0007669"/>
    <property type="project" value="InterPro"/>
</dbReference>
<dbReference type="PANTHER" id="PTHR23056">
    <property type="entry name" value="CALCINEURIN B"/>
    <property type="match status" value="1"/>
</dbReference>
<keyword evidence="2" id="KW-0677">Repeat</keyword>
<feature type="region of interest" description="Disordered" evidence="7">
    <location>
        <begin position="322"/>
        <end position="435"/>
    </location>
</feature>
<dbReference type="CDD" id="cd00051">
    <property type="entry name" value="EFh"/>
    <property type="match status" value="1"/>
</dbReference>
<dbReference type="PROSITE" id="PS50222">
    <property type="entry name" value="EF_HAND_2"/>
    <property type="match status" value="3"/>
</dbReference>
<accession>A0A0L0TB46</accession>
<dbReference type="InterPro" id="IPR002048">
    <property type="entry name" value="EF_hand_dom"/>
</dbReference>
<feature type="domain" description="EF-hand" evidence="9">
    <location>
        <begin position="252"/>
        <end position="287"/>
    </location>
</feature>
<dbReference type="STRING" id="578462.A0A0L0TB46"/>
<evidence type="ECO:0000259" key="8">
    <source>
        <dbReference type="PROSITE" id="PS50135"/>
    </source>
</evidence>
<evidence type="ECO:0000256" key="7">
    <source>
        <dbReference type="SAM" id="MobiDB-lite"/>
    </source>
</evidence>
<evidence type="ECO:0000259" key="9">
    <source>
        <dbReference type="PROSITE" id="PS50222"/>
    </source>
</evidence>
<keyword evidence="11" id="KW-1185">Reference proteome</keyword>
<dbReference type="SUPFAM" id="SSF47473">
    <property type="entry name" value="EF-hand"/>
    <property type="match status" value="1"/>
</dbReference>
<feature type="compositionally biased region" description="Low complexity" evidence="7">
    <location>
        <begin position="322"/>
        <end position="336"/>
    </location>
</feature>
<dbReference type="SUPFAM" id="SSF57850">
    <property type="entry name" value="RING/U-box"/>
    <property type="match status" value="1"/>
</dbReference>
<reference evidence="10 11" key="1">
    <citation type="submission" date="2009-11" db="EMBL/GenBank/DDBJ databases">
        <title>Annotation of Allomyces macrogynus ATCC 38327.</title>
        <authorList>
            <consortium name="The Broad Institute Genome Sequencing Platform"/>
            <person name="Russ C."/>
            <person name="Cuomo C."/>
            <person name="Burger G."/>
            <person name="Gray M.W."/>
            <person name="Holland P.W.H."/>
            <person name="King N."/>
            <person name="Lang F.B.F."/>
            <person name="Roger A.J."/>
            <person name="Ruiz-Trillo I."/>
            <person name="Young S.K."/>
            <person name="Zeng Q."/>
            <person name="Gargeya S."/>
            <person name="Fitzgerald M."/>
            <person name="Haas B."/>
            <person name="Abouelleil A."/>
            <person name="Alvarado L."/>
            <person name="Arachchi H.M."/>
            <person name="Berlin A."/>
            <person name="Chapman S.B."/>
            <person name="Gearin G."/>
            <person name="Goldberg J."/>
            <person name="Griggs A."/>
            <person name="Gujja S."/>
            <person name="Hansen M."/>
            <person name="Heiman D."/>
            <person name="Howarth C."/>
            <person name="Larimer J."/>
            <person name="Lui A."/>
            <person name="MacDonald P.J.P."/>
            <person name="McCowen C."/>
            <person name="Montmayeur A."/>
            <person name="Murphy C."/>
            <person name="Neiman D."/>
            <person name="Pearson M."/>
            <person name="Priest M."/>
            <person name="Roberts A."/>
            <person name="Saif S."/>
            <person name="Shea T."/>
            <person name="Sisk P."/>
            <person name="Stolte C."/>
            <person name="Sykes S."/>
            <person name="Wortman J."/>
            <person name="Nusbaum C."/>
            <person name="Birren B."/>
        </authorList>
    </citation>
    <scope>NUCLEOTIDE SEQUENCE [LARGE SCALE GENOMIC DNA]</scope>
    <source>
        <strain evidence="10 11">ATCC 38327</strain>
    </source>
</reference>
<keyword evidence="4" id="KW-0862">Zinc</keyword>
<dbReference type="OMA" id="PIMETMS"/>
<proteinExistence type="predicted"/>
<keyword evidence="1" id="KW-0479">Metal-binding</keyword>
<gene>
    <name evidence="10" type="ORF">AMAG_15944</name>
</gene>
<reference evidence="11" key="2">
    <citation type="submission" date="2009-11" db="EMBL/GenBank/DDBJ databases">
        <title>The Genome Sequence of Allomyces macrogynus strain ATCC 38327.</title>
        <authorList>
            <consortium name="The Broad Institute Genome Sequencing Platform"/>
            <person name="Russ C."/>
            <person name="Cuomo C."/>
            <person name="Shea T."/>
            <person name="Young S.K."/>
            <person name="Zeng Q."/>
            <person name="Koehrsen M."/>
            <person name="Haas B."/>
            <person name="Borodovsky M."/>
            <person name="Guigo R."/>
            <person name="Alvarado L."/>
            <person name="Berlin A."/>
            <person name="Borenstein D."/>
            <person name="Chen Z."/>
            <person name="Engels R."/>
            <person name="Freedman E."/>
            <person name="Gellesch M."/>
            <person name="Goldberg J."/>
            <person name="Griggs A."/>
            <person name="Gujja S."/>
            <person name="Heiman D."/>
            <person name="Hepburn T."/>
            <person name="Howarth C."/>
            <person name="Jen D."/>
            <person name="Larson L."/>
            <person name="Lewis B."/>
            <person name="Mehta T."/>
            <person name="Park D."/>
            <person name="Pearson M."/>
            <person name="Roberts A."/>
            <person name="Saif S."/>
            <person name="Shenoy N."/>
            <person name="Sisk P."/>
            <person name="Stolte C."/>
            <person name="Sykes S."/>
            <person name="Walk T."/>
            <person name="White J."/>
            <person name="Yandava C."/>
            <person name="Burger G."/>
            <person name="Gray M.W."/>
            <person name="Holland P.W.H."/>
            <person name="King N."/>
            <person name="Lang F.B.F."/>
            <person name="Roger A.J."/>
            <person name="Ruiz-Trillo I."/>
            <person name="Lander E."/>
            <person name="Nusbaum C."/>
        </authorList>
    </citation>
    <scope>NUCLEOTIDE SEQUENCE [LARGE SCALE GENOMIC DNA]</scope>
    <source>
        <strain evidence="11">ATCC 38327</strain>
    </source>
</reference>
<feature type="domain" description="EF-hand" evidence="9">
    <location>
        <begin position="487"/>
        <end position="522"/>
    </location>
</feature>
<dbReference type="Gene3D" id="1.10.238.10">
    <property type="entry name" value="EF-hand"/>
    <property type="match status" value="1"/>
</dbReference>
<dbReference type="eggNOG" id="KOG0044">
    <property type="taxonomic scope" value="Eukaryota"/>
</dbReference>
<dbReference type="InterPro" id="IPR043145">
    <property type="entry name" value="Znf_ZZ_sf"/>
</dbReference>
<dbReference type="PROSITE" id="PS50135">
    <property type="entry name" value="ZF_ZZ_2"/>
    <property type="match status" value="1"/>
</dbReference>
<dbReference type="OrthoDB" id="2122982at2759"/>
<evidence type="ECO:0000256" key="2">
    <source>
        <dbReference type="ARBA" id="ARBA00022737"/>
    </source>
</evidence>
<dbReference type="eggNOG" id="KOG1426">
    <property type="taxonomic scope" value="Eukaryota"/>
</dbReference>
<dbReference type="SMART" id="SM00054">
    <property type="entry name" value="EFh"/>
    <property type="match status" value="3"/>
</dbReference>
<evidence type="ECO:0000256" key="6">
    <source>
        <dbReference type="PROSITE-ProRule" id="PRU00228"/>
    </source>
</evidence>
<keyword evidence="3 6" id="KW-0863">Zinc-finger</keyword>
<evidence type="ECO:0000256" key="1">
    <source>
        <dbReference type="ARBA" id="ARBA00022723"/>
    </source>
</evidence>
<dbReference type="SMART" id="SM00291">
    <property type="entry name" value="ZnF_ZZ"/>
    <property type="match status" value="1"/>
</dbReference>
<dbReference type="InterPro" id="IPR018247">
    <property type="entry name" value="EF_Hand_1_Ca_BS"/>
</dbReference>
<dbReference type="Pfam" id="PF13202">
    <property type="entry name" value="EF-hand_5"/>
    <property type="match status" value="1"/>
</dbReference>
<dbReference type="PRINTS" id="PR00450">
    <property type="entry name" value="RECOVERIN"/>
</dbReference>
<dbReference type="CDD" id="cd02340">
    <property type="entry name" value="ZZ_NBR1_like"/>
    <property type="match status" value="1"/>
</dbReference>
<dbReference type="PANTHER" id="PTHR23056:SF110">
    <property type="entry name" value="CALMODULIN"/>
    <property type="match status" value="1"/>
</dbReference>
<organism evidence="10 11">
    <name type="scientific">Allomyces macrogynus (strain ATCC 38327)</name>
    <name type="common">Allomyces javanicus var. macrogynus</name>
    <dbReference type="NCBI Taxonomy" id="578462"/>
    <lineage>
        <taxon>Eukaryota</taxon>
        <taxon>Fungi</taxon>
        <taxon>Fungi incertae sedis</taxon>
        <taxon>Blastocladiomycota</taxon>
        <taxon>Blastocladiomycetes</taxon>
        <taxon>Blastocladiales</taxon>
        <taxon>Blastocladiaceae</taxon>
        <taxon>Allomyces</taxon>
    </lineage>
</organism>
<evidence type="ECO:0000256" key="3">
    <source>
        <dbReference type="ARBA" id="ARBA00022771"/>
    </source>
</evidence>
<dbReference type="PROSITE" id="PS00018">
    <property type="entry name" value="EF_HAND_1"/>
    <property type="match status" value="2"/>
</dbReference>
<evidence type="ECO:0000313" key="10">
    <source>
        <dbReference type="EMBL" id="KNE72003.1"/>
    </source>
</evidence>
<dbReference type="Pfam" id="PF00569">
    <property type="entry name" value="ZZ"/>
    <property type="match status" value="1"/>
</dbReference>